<dbReference type="GO" id="GO:0016592">
    <property type="term" value="C:mediator complex"/>
    <property type="evidence" value="ECO:0007669"/>
    <property type="project" value="InterPro"/>
</dbReference>
<dbReference type="AlphaFoldDB" id="A0AAQ3NDA8"/>
<accession>A0AAQ3NDA8</accession>
<protein>
    <submittedName>
        <fullName evidence="1">Uncharacterized protein</fullName>
    </submittedName>
</protein>
<dbReference type="PANTHER" id="PTHR33739">
    <property type="entry name" value="OS07G0681500 PROTEIN"/>
    <property type="match status" value="1"/>
</dbReference>
<dbReference type="InterPro" id="IPR039638">
    <property type="entry name" value="MED33A/B"/>
</dbReference>
<organism evidence="1 2">
    <name type="scientific">Vigna mungo</name>
    <name type="common">Black gram</name>
    <name type="synonym">Phaseolus mungo</name>
    <dbReference type="NCBI Taxonomy" id="3915"/>
    <lineage>
        <taxon>Eukaryota</taxon>
        <taxon>Viridiplantae</taxon>
        <taxon>Streptophyta</taxon>
        <taxon>Embryophyta</taxon>
        <taxon>Tracheophyta</taxon>
        <taxon>Spermatophyta</taxon>
        <taxon>Magnoliopsida</taxon>
        <taxon>eudicotyledons</taxon>
        <taxon>Gunneridae</taxon>
        <taxon>Pentapetalae</taxon>
        <taxon>rosids</taxon>
        <taxon>fabids</taxon>
        <taxon>Fabales</taxon>
        <taxon>Fabaceae</taxon>
        <taxon>Papilionoideae</taxon>
        <taxon>50 kb inversion clade</taxon>
        <taxon>NPAAA clade</taxon>
        <taxon>indigoferoid/millettioid clade</taxon>
        <taxon>Phaseoleae</taxon>
        <taxon>Vigna</taxon>
    </lineage>
</organism>
<evidence type="ECO:0000313" key="1">
    <source>
        <dbReference type="EMBL" id="WVZ07979.1"/>
    </source>
</evidence>
<sequence length="170" mass="19206">MAVPAQTSEADAWDAVLRQTKLAVESNTDPYAWAFDIRSTLHSSAIAIPSTELAHRLVSHFFWDNYSAAAWKLLHASLSLDIIPPSLLVALLSAAVVPRRKLYPTAYRLYMELLKQLRDMLEHDVSSPNYENLTIRLYAVNRKLLVDAAVFNISVPQRLKPLTTQIGMRF</sequence>
<evidence type="ECO:0000313" key="2">
    <source>
        <dbReference type="Proteomes" id="UP001374535"/>
    </source>
</evidence>
<gene>
    <name evidence="1" type="ORF">V8G54_021325</name>
</gene>
<dbReference type="Proteomes" id="UP001374535">
    <property type="component" value="Chromosome 6"/>
</dbReference>
<reference evidence="1 2" key="1">
    <citation type="journal article" date="2023" name="Life. Sci Alliance">
        <title>Evolutionary insights into 3D genome organization and epigenetic landscape of Vigna mungo.</title>
        <authorList>
            <person name="Junaid A."/>
            <person name="Singh B."/>
            <person name="Bhatia S."/>
        </authorList>
    </citation>
    <scope>NUCLEOTIDE SEQUENCE [LARGE SCALE GENOMIC DNA]</scope>
    <source>
        <strain evidence="1">Urdbean</strain>
    </source>
</reference>
<proteinExistence type="predicted"/>
<dbReference type="EMBL" id="CP144695">
    <property type="protein sequence ID" value="WVZ07979.1"/>
    <property type="molecule type" value="Genomic_DNA"/>
</dbReference>
<dbReference type="PANTHER" id="PTHR33739:SF12">
    <property type="entry name" value="MEDIATOR OF RNA POLYMERASE II TRANSCRIPTION SUBUNIT 33A"/>
    <property type="match status" value="1"/>
</dbReference>
<keyword evidence="2" id="KW-1185">Reference proteome</keyword>
<dbReference type="GO" id="GO:2000762">
    <property type="term" value="P:regulation of phenylpropanoid metabolic process"/>
    <property type="evidence" value="ECO:0007669"/>
    <property type="project" value="InterPro"/>
</dbReference>
<name>A0AAQ3NDA8_VIGMU</name>